<feature type="compositionally biased region" description="Polar residues" evidence="1">
    <location>
        <begin position="57"/>
        <end position="68"/>
    </location>
</feature>
<proteinExistence type="predicted"/>
<comment type="caution">
    <text evidence="2">The sequence shown here is derived from an EMBL/GenBank/DDBJ whole genome shotgun (WGS) entry which is preliminary data.</text>
</comment>
<dbReference type="Proteomes" id="UP000518266">
    <property type="component" value="Unassembled WGS sequence"/>
</dbReference>
<gene>
    <name evidence="2" type="ORF">F7725_026801</name>
</gene>
<protein>
    <submittedName>
        <fullName evidence="2">Uncharacterized protein</fullName>
    </submittedName>
</protein>
<keyword evidence="3" id="KW-1185">Reference proteome</keyword>
<sequence>MSKRKLNQSVSLAHFGFTSKKVTPRDDQETPRDDADDAAASTAVTPQKEVKLRRSAQKTQQLQSDNVS</sequence>
<feature type="compositionally biased region" description="Basic and acidic residues" evidence="1">
    <location>
        <begin position="23"/>
        <end position="33"/>
    </location>
</feature>
<evidence type="ECO:0000256" key="1">
    <source>
        <dbReference type="SAM" id="MobiDB-lite"/>
    </source>
</evidence>
<accession>A0A7J5X813</accession>
<evidence type="ECO:0000313" key="2">
    <source>
        <dbReference type="EMBL" id="KAF3833136.1"/>
    </source>
</evidence>
<dbReference type="EMBL" id="JAAKFY010000027">
    <property type="protein sequence ID" value="KAF3833136.1"/>
    <property type="molecule type" value="Genomic_DNA"/>
</dbReference>
<reference evidence="2 3" key="1">
    <citation type="submission" date="2020-03" db="EMBL/GenBank/DDBJ databases">
        <title>Dissostichus mawsoni Genome sequencing and assembly.</title>
        <authorList>
            <person name="Park H."/>
        </authorList>
    </citation>
    <scope>NUCLEOTIDE SEQUENCE [LARGE SCALE GENOMIC DNA]</scope>
    <source>
        <strain evidence="2">DM0001</strain>
        <tissue evidence="2">Muscle</tissue>
    </source>
</reference>
<name>A0A7J5X813_DISMA</name>
<feature type="region of interest" description="Disordered" evidence="1">
    <location>
        <begin position="1"/>
        <end position="68"/>
    </location>
</feature>
<evidence type="ECO:0000313" key="3">
    <source>
        <dbReference type="Proteomes" id="UP000518266"/>
    </source>
</evidence>
<organism evidence="2 3">
    <name type="scientific">Dissostichus mawsoni</name>
    <name type="common">Antarctic cod</name>
    <dbReference type="NCBI Taxonomy" id="36200"/>
    <lineage>
        <taxon>Eukaryota</taxon>
        <taxon>Metazoa</taxon>
        <taxon>Chordata</taxon>
        <taxon>Craniata</taxon>
        <taxon>Vertebrata</taxon>
        <taxon>Euteleostomi</taxon>
        <taxon>Actinopterygii</taxon>
        <taxon>Neopterygii</taxon>
        <taxon>Teleostei</taxon>
        <taxon>Neoteleostei</taxon>
        <taxon>Acanthomorphata</taxon>
        <taxon>Eupercaria</taxon>
        <taxon>Perciformes</taxon>
        <taxon>Notothenioidei</taxon>
        <taxon>Nototheniidae</taxon>
        <taxon>Dissostichus</taxon>
    </lineage>
</organism>
<dbReference type="AlphaFoldDB" id="A0A7J5X813"/>